<reference evidence="10 11" key="1">
    <citation type="submission" date="2016-07" db="EMBL/GenBank/DDBJ databases">
        <title>Pervasive Adenine N6-methylation of Active Genes in Fungi.</title>
        <authorList>
            <consortium name="DOE Joint Genome Institute"/>
            <person name="Mondo S.J."/>
            <person name="Dannebaum R.O."/>
            <person name="Kuo R.C."/>
            <person name="Labutti K."/>
            <person name="Haridas S."/>
            <person name="Kuo A."/>
            <person name="Salamov A."/>
            <person name="Ahrendt S.R."/>
            <person name="Lipzen A."/>
            <person name="Sullivan W."/>
            <person name="Andreopoulos W.B."/>
            <person name="Clum A."/>
            <person name="Lindquist E."/>
            <person name="Daum C."/>
            <person name="Ramamoorthy G.K."/>
            <person name="Gryganskyi A."/>
            <person name="Culley D."/>
            <person name="Magnuson J.K."/>
            <person name="James T.Y."/>
            <person name="O'Malley M.A."/>
            <person name="Stajich J.E."/>
            <person name="Spatafora J.W."/>
            <person name="Visel A."/>
            <person name="Grigoriev I.V."/>
        </authorList>
    </citation>
    <scope>NUCLEOTIDE SEQUENCE [LARGE SCALE GENOMIC DNA]</scope>
    <source>
        <strain evidence="10 11">PL171</strain>
    </source>
</reference>
<evidence type="ECO:0000313" key="10">
    <source>
        <dbReference type="EMBL" id="ORZ33439.1"/>
    </source>
</evidence>
<dbReference type="GO" id="GO:0006882">
    <property type="term" value="P:intracellular zinc ion homeostasis"/>
    <property type="evidence" value="ECO:0007669"/>
    <property type="project" value="InterPro"/>
</dbReference>
<evidence type="ECO:0000256" key="8">
    <source>
        <dbReference type="SAM" id="Phobius"/>
    </source>
</evidence>
<feature type="transmembrane region" description="Helical" evidence="8">
    <location>
        <begin position="42"/>
        <end position="69"/>
    </location>
</feature>
<keyword evidence="4 8" id="KW-0812">Transmembrane</keyword>
<dbReference type="Pfam" id="PF01545">
    <property type="entry name" value="Cation_efflux"/>
    <property type="match status" value="1"/>
</dbReference>
<keyword evidence="7 8" id="KW-0472">Membrane</keyword>
<dbReference type="Proteomes" id="UP000193411">
    <property type="component" value="Unassembled WGS sequence"/>
</dbReference>
<dbReference type="EMBL" id="MCFL01000036">
    <property type="protein sequence ID" value="ORZ33439.1"/>
    <property type="molecule type" value="Genomic_DNA"/>
</dbReference>
<dbReference type="GO" id="GO:0016020">
    <property type="term" value="C:membrane"/>
    <property type="evidence" value="ECO:0007669"/>
    <property type="project" value="UniProtKB-SubCell"/>
</dbReference>
<feature type="transmembrane region" description="Helical" evidence="8">
    <location>
        <begin position="131"/>
        <end position="149"/>
    </location>
</feature>
<feature type="transmembrane region" description="Helical" evidence="8">
    <location>
        <begin position="169"/>
        <end position="191"/>
    </location>
</feature>
<comment type="similarity">
    <text evidence="2">Belongs to the cation diffusion facilitator (CDF) transporter (TC 2.A.4) family. SLC30A subfamily.</text>
</comment>
<sequence>MGIRTADLAATAITTTMDTPILIRTTTTTTTETDMDMTTGTLIATAPAAAALTATATHTTAMTIIIITITTTMGRHPTMLSPSMSLQSYSLLFLFDLLAIVNEFVSHALSRGLIAPRDPSQYSFGLQRLEVVFAFANSLSLFFSGMYALKEALEVMLEEEDHKHDPTGSYNAIIPIAAAVIGTLAIIRLSIHKPYYKFMSRSRFSEWTTNPFIQAHGLVATILLLVHWTQSIYAASPARTQTHVAPAADALGACAIGLVLMWLATPLAIAMGQILLQVTPAPLVSALQRACGEIASMEGVMQVAKAQYWSNAFNEQVGVIHVQHRSGADPSVVREHVRERLMARVPGDWWIQVEVGQSRII</sequence>
<dbReference type="InterPro" id="IPR027469">
    <property type="entry name" value="Cation_efflux_TMD_sf"/>
</dbReference>
<dbReference type="PANTHER" id="PTHR45755">
    <property type="match status" value="1"/>
</dbReference>
<evidence type="ECO:0000256" key="5">
    <source>
        <dbReference type="ARBA" id="ARBA00022989"/>
    </source>
</evidence>
<dbReference type="InterPro" id="IPR058533">
    <property type="entry name" value="Cation_efflux_TM"/>
</dbReference>
<organism evidence="10 11">
    <name type="scientific">Catenaria anguillulae PL171</name>
    <dbReference type="NCBI Taxonomy" id="765915"/>
    <lineage>
        <taxon>Eukaryota</taxon>
        <taxon>Fungi</taxon>
        <taxon>Fungi incertae sedis</taxon>
        <taxon>Blastocladiomycota</taxon>
        <taxon>Blastocladiomycetes</taxon>
        <taxon>Blastocladiales</taxon>
        <taxon>Catenariaceae</taxon>
        <taxon>Catenaria</taxon>
    </lineage>
</organism>
<evidence type="ECO:0000256" key="2">
    <source>
        <dbReference type="ARBA" id="ARBA00008873"/>
    </source>
</evidence>
<evidence type="ECO:0000256" key="4">
    <source>
        <dbReference type="ARBA" id="ARBA00022692"/>
    </source>
</evidence>
<proteinExistence type="inferred from homology"/>
<feature type="transmembrane region" description="Helical" evidence="8">
    <location>
        <begin position="212"/>
        <end position="230"/>
    </location>
</feature>
<dbReference type="AlphaFoldDB" id="A0A1Y2HFX0"/>
<keyword evidence="3" id="KW-0813">Transport</keyword>
<evidence type="ECO:0000256" key="3">
    <source>
        <dbReference type="ARBA" id="ARBA00022448"/>
    </source>
</evidence>
<keyword evidence="6" id="KW-0406">Ion transport</keyword>
<dbReference type="OrthoDB" id="5382797at2759"/>
<evidence type="ECO:0000256" key="7">
    <source>
        <dbReference type="ARBA" id="ARBA00023136"/>
    </source>
</evidence>
<dbReference type="GO" id="GO:0005794">
    <property type="term" value="C:Golgi apparatus"/>
    <property type="evidence" value="ECO:0007669"/>
    <property type="project" value="TreeGrafter"/>
</dbReference>
<dbReference type="Gene3D" id="1.20.1510.10">
    <property type="entry name" value="Cation efflux protein transmembrane domain"/>
    <property type="match status" value="1"/>
</dbReference>
<comment type="subcellular location">
    <subcellularLocation>
        <location evidence="1">Membrane</location>
        <topology evidence="1">Multi-pass membrane protein</topology>
    </subcellularLocation>
</comment>
<feature type="domain" description="Cation efflux protein transmembrane" evidence="9">
    <location>
        <begin position="78"/>
        <end position="276"/>
    </location>
</feature>
<feature type="transmembrane region" description="Helical" evidence="8">
    <location>
        <begin position="89"/>
        <end position="110"/>
    </location>
</feature>
<dbReference type="GO" id="GO:0005385">
    <property type="term" value="F:zinc ion transmembrane transporter activity"/>
    <property type="evidence" value="ECO:0007669"/>
    <property type="project" value="InterPro"/>
</dbReference>
<dbReference type="PANTHER" id="PTHR45755:SF4">
    <property type="entry name" value="ZINC TRANSPORTER 7"/>
    <property type="match status" value="1"/>
</dbReference>
<keyword evidence="5 8" id="KW-1133">Transmembrane helix</keyword>
<protein>
    <submittedName>
        <fullName evidence="10">Cation efflux family-domain-containing protein</fullName>
    </submittedName>
</protein>
<gene>
    <name evidence="10" type="ORF">BCR44DRAFT_51738</name>
</gene>
<dbReference type="InterPro" id="IPR045316">
    <property type="entry name" value="Msc2-like"/>
</dbReference>
<evidence type="ECO:0000256" key="6">
    <source>
        <dbReference type="ARBA" id="ARBA00023065"/>
    </source>
</evidence>
<name>A0A1Y2HFX0_9FUNG</name>
<keyword evidence="11" id="KW-1185">Reference proteome</keyword>
<dbReference type="SUPFAM" id="SSF161111">
    <property type="entry name" value="Cation efflux protein transmembrane domain-like"/>
    <property type="match status" value="1"/>
</dbReference>
<accession>A0A1Y2HFX0</accession>
<evidence type="ECO:0000256" key="1">
    <source>
        <dbReference type="ARBA" id="ARBA00004141"/>
    </source>
</evidence>
<evidence type="ECO:0000259" key="9">
    <source>
        <dbReference type="Pfam" id="PF01545"/>
    </source>
</evidence>
<evidence type="ECO:0000313" key="11">
    <source>
        <dbReference type="Proteomes" id="UP000193411"/>
    </source>
</evidence>
<feature type="transmembrane region" description="Helical" evidence="8">
    <location>
        <begin position="250"/>
        <end position="270"/>
    </location>
</feature>
<comment type="caution">
    <text evidence="10">The sequence shown here is derived from an EMBL/GenBank/DDBJ whole genome shotgun (WGS) entry which is preliminary data.</text>
</comment>